<dbReference type="Gene3D" id="3.40.50.300">
    <property type="entry name" value="P-loop containing nucleotide triphosphate hydrolases"/>
    <property type="match status" value="1"/>
</dbReference>
<dbReference type="GO" id="GO:0005524">
    <property type="term" value="F:ATP binding"/>
    <property type="evidence" value="ECO:0007669"/>
    <property type="project" value="InterPro"/>
</dbReference>
<dbReference type="PROSITE" id="PS51192">
    <property type="entry name" value="HELICASE_ATP_BIND_1"/>
    <property type="match status" value="1"/>
</dbReference>
<evidence type="ECO:0000259" key="1">
    <source>
        <dbReference type="PROSITE" id="PS51192"/>
    </source>
</evidence>
<feature type="domain" description="Helicase ATP-binding" evidence="1">
    <location>
        <begin position="25"/>
        <end position="193"/>
    </location>
</feature>
<protein>
    <recommendedName>
        <fullName evidence="1">Helicase ATP-binding domain-containing protein</fullName>
    </recommendedName>
</protein>
<dbReference type="AlphaFoldDB" id="J9R334"/>
<dbReference type="InterPro" id="IPR050742">
    <property type="entry name" value="Helicase_Restrict-Modif_Enz"/>
</dbReference>
<keyword evidence="3" id="KW-1185">Reference proteome</keyword>
<dbReference type="SUPFAM" id="SSF52540">
    <property type="entry name" value="P-loop containing nucleoside triphosphate hydrolases"/>
    <property type="match status" value="1"/>
</dbReference>
<evidence type="ECO:0000313" key="2">
    <source>
        <dbReference type="EMBL" id="AFR34803.1"/>
    </source>
</evidence>
<organism evidence="2 3">
    <name type="scientific">Riemerella anatipestifer RA-CH-1</name>
    <dbReference type="NCBI Taxonomy" id="1228997"/>
    <lineage>
        <taxon>Bacteria</taxon>
        <taxon>Pseudomonadati</taxon>
        <taxon>Bacteroidota</taxon>
        <taxon>Flavobacteriia</taxon>
        <taxon>Flavobacteriales</taxon>
        <taxon>Weeksellaceae</taxon>
        <taxon>Riemerella</taxon>
    </lineage>
</organism>
<dbReference type="InterPro" id="IPR027417">
    <property type="entry name" value="P-loop_NTPase"/>
</dbReference>
<dbReference type="PANTHER" id="PTHR47396">
    <property type="entry name" value="TYPE I RESTRICTION ENZYME ECOKI R PROTEIN"/>
    <property type="match status" value="1"/>
</dbReference>
<proteinExistence type="predicted"/>
<dbReference type="GO" id="GO:0005829">
    <property type="term" value="C:cytosol"/>
    <property type="evidence" value="ECO:0007669"/>
    <property type="project" value="TreeGrafter"/>
</dbReference>
<accession>J9R334</accession>
<gene>
    <name evidence="2" type="ORF">B739_0195</name>
</gene>
<dbReference type="KEGG" id="rag:B739_0195"/>
<dbReference type="Proteomes" id="UP000006276">
    <property type="component" value="Chromosome"/>
</dbReference>
<reference evidence="2 3" key="1">
    <citation type="submission" date="2012-09" db="EMBL/GenBank/DDBJ databases">
        <title>Riemerella anatipestifer vaccine strains.</title>
        <authorList>
            <person name="Chun C.A."/>
            <person name="Shu W.M."/>
            <person name="Kang Z.D."/>
            <person name="Jia W.X."/>
        </authorList>
    </citation>
    <scope>NUCLEOTIDE SEQUENCE [LARGE SCALE GENOMIC DNA]</scope>
    <source>
        <strain evidence="2 3">RA-CH-1</strain>
    </source>
</reference>
<name>J9R334_RIEAN</name>
<dbReference type="HOGENOM" id="CLU_667098_0_0_10"/>
<dbReference type="GO" id="GO:0016787">
    <property type="term" value="F:hydrolase activity"/>
    <property type="evidence" value="ECO:0007669"/>
    <property type="project" value="InterPro"/>
</dbReference>
<dbReference type="RefSeq" id="WP_014937276.1">
    <property type="nucleotide sequence ID" value="NC_018609.1"/>
</dbReference>
<dbReference type="InterPro" id="IPR014001">
    <property type="entry name" value="Helicase_ATP-bd"/>
</dbReference>
<dbReference type="GO" id="GO:0003677">
    <property type="term" value="F:DNA binding"/>
    <property type="evidence" value="ECO:0007669"/>
    <property type="project" value="InterPro"/>
</dbReference>
<dbReference type="SMART" id="SM00487">
    <property type="entry name" value="DEXDc"/>
    <property type="match status" value="1"/>
</dbReference>
<sequence length="433" mass="51201">MKKYPEHIKFKYSWRKYQQRVLEQLDKHLEDKHLHIVAPPGSGKTVLGLEVAIRVNQPTLILAPTISIQNQWIHRFCELFLQTHTVPDWISTDIRNPEFMTVVTYQGVHSACRSSNNNENSSHKTLESIVRKLKAKNIKTIILDEAHHLKNEWWQTLSKIKELLSPTIIGLTATPPYDVTSKEWKRYIDLNGAIDTEISIPELITEGDLCPHQDYVYYSLPSEEEYKQIVKFRQRIKKLFQELKHSEDLLYEFENQSIWKNPAKHLDWIYENTAYYSAGLIFLNTNQRTISHEHTEIIGNSRFEIPKLTDEWMEILLNLYLSNEKIEFKNPDYQNYLRNKLKRYGVIERNQVKLTHHSRLDHILSSSISKLNSINNIVEFEYQQLGSDLRMVILSDFIRKEFFINETENNLPLHKLGVMPIFEMLRRNNNGKK</sequence>
<dbReference type="Pfam" id="PF04851">
    <property type="entry name" value="ResIII"/>
    <property type="match status" value="1"/>
</dbReference>
<dbReference type="EMBL" id="CP003787">
    <property type="protein sequence ID" value="AFR34803.1"/>
    <property type="molecule type" value="Genomic_DNA"/>
</dbReference>
<dbReference type="PANTHER" id="PTHR47396:SF1">
    <property type="entry name" value="ATP-DEPENDENT HELICASE IRC3-RELATED"/>
    <property type="match status" value="1"/>
</dbReference>
<dbReference type="PATRIC" id="fig|1228997.3.peg.190"/>
<evidence type="ECO:0000313" key="3">
    <source>
        <dbReference type="Proteomes" id="UP000006276"/>
    </source>
</evidence>
<dbReference type="InterPro" id="IPR006935">
    <property type="entry name" value="Helicase/UvrB_N"/>
</dbReference>